<dbReference type="EMBL" id="VAUO01000008">
    <property type="protein sequence ID" value="TLP57283.1"/>
    <property type="molecule type" value="Genomic_DNA"/>
</dbReference>
<keyword evidence="2" id="KW-1185">Reference proteome</keyword>
<organism evidence="1 2">
    <name type="scientific">Pseudomonas mosselii</name>
    <dbReference type="NCBI Taxonomy" id="78327"/>
    <lineage>
        <taxon>Bacteria</taxon>
        <taxon>Pseudomonadati</taxon>
        <taxon>Pseudomonadota</taxon>
        <taxon>Gammaproteobacteria</taxon>
        <taxon>Pseudomonadales</taxon>
        <taxon>Pseudomonadaceae</taxon>
        <taxon>Pseudomonas</taxon>
    </lineage>
</organism>
<accession>A0A5R8YV56</accession>
<dbReference type="AlphaFoldDB" id="A0A5R8YV56"/>
<proteinExistence type="predicted"/>
<name>A0A5R8YV56_9PSED</name>
<comment type="caution">
    <text evidence="1">The sequence shown here is derived from an EMBL/GenBank/DDBJ whole genome shotgun (WGS) entry which is preliminary data.</text>
</comment>
<evidence type="ECO:0000313" key="2">
    <source>
        <dbReference type="Proteomes" id="UP000309819"/>
    </source>
</evidence>
<evidence type="ECO:0000313" key="1">
    <source>
        <dbReference type="EMBL" id="TLP57283.1"/>
    </source>
</evidence>
<protein>
    <submittedName>
        <fullName evidence="1">Uncharacterized protein</fullName>
    </submittedName>
</protein>
<sequence length="313" mass="34753">MDPLTVASAVGGALGAISNASFQQNTQASLNELRRELYVIQEQLKQVLQSIEDLKPYILRTGEDLLRRFIAGEIDALRLGLQDRINLLVDPRNPTPEQKSEFEHFALEAAEKAYTIFPWGAVSWGPVGSAVVTAFTAFRIAQSPVSAIESVKSNIVNWLSESAIVDYQAAADAGKKAYGDNRPLVDQYPTRCFMGSDSFTWDVVPDDWDSDVAHYFDISAGNYDIGFTYHDGMLSEDERKYAHPGSWNPRRWPLAPGFSPKWPHRADPSLSLRRVLNTLNSQIALAKSGAQLNTNSVANIKAIQILIDKIQAW</sequence>
<dbReference type="Proteomes" id="UP000309819">
    <property type="component" value="Unassembled WGS sequence"/>
</dbReference>
<reference evidence="1 2" key="1">
    <citation type="submission" date="2019-05" db="EMBL/GenBank/DDBJ databases">
        <title>Pseudomonas sp. SC006 isolated from lettuce that can produce HBGAs.</title>
        <authorList>
            <person name="Wang D."/>
            <person name="Liao N."/>
            <person name="Liu D."/>
            <person name="Zhang Z."/>
            <person name="Zou S."/>
        </authorList>
    </citation>
    <scope>NUCLEOTIDE SEQUENCE [LARGE SCALE GENOMIC DNA]</scope>
    <source>
        <strain evidence="1 2">SC006</strain>
    </source>
</reference>
<gene>
    <name evidence="1" type="ORF">FEM01_16855</name>
</gene>
<dbReference type="RefSeq" id="WP_138220626.1">
    <property type="nucleotide sequence ID" value="NZ_VAUO01000008.1"/>
</dbReference>